<keyword evidence="3" id="KW-0998">Cell outer membrane</keyword>
<dbReference type="PANTHER" id="PTHR30329:SF21">
    <property type="entry name" value="LIPOPROTEIN YIAD-RELATED"/>
    <property type="match status" value="1"/>
</dbReference>
<reference evidence="6" key="1">
    <citation type="journal article" date="2014" name="Genome Announc.">
        <title>Draft Genome Sequences of Marine Flavobacterium Nonlabens Strains NR17, NR24, NR27, NR32, NR33, and Ara13.</title>
        <authorList>
            <person name="Nakanishi M."/>
            <person name="Meirelles P."/>
            <person name="Suzuki R."/>
            <person name="Takatani N."/>
            <person name="Mino S."/>
            <person name="Suda W."/>
            <person name="Oshima K."/>
            <person name="Hattori M."/>
            <person name="Ohkuma M."/>
            <person name="Hosokawa M."/>
            <person name="Miyashita K."/>
            <person name="Thompson F.L."/>
            <person name="Niwa A."/>
            <person name="Sawabe T."/>
            <person name="Sawabe T."/>
        </authorList>
    </citation>
    <scope>NUCLEOTIDE SEQUENCE [LARGE SCALE GENOMIC DNA]</scope>
    <source>
        <strain evidence="6">JCM 19294</strain>
    </source>
</reference>
<dbReference type="InterPro" id="IPR050330">
    <property type="entry name" value="Bact_OuterMem_StrucFunc"/>
</dbReference>
<dbReference type="RefSeq" id="WP_042277393.1">
    <property type="nucleotide sequence ID" value="NZ_BBML01000002.1"/>
</dbReference>
<evidence type="ECO:0000256" key="1">
    <source>
        <dbReference type="ARBA" id="ARBA00004442"/>
    </source>
</evidence>
<dbReference type="eggNOG" id="COG2885">
    <property type="taxonomic scope" value="Bacteria"/>
</dbReference>
<dbReference type="PANTHER" id="PTHR30329">
    <property type="entry name" value="STATOR ELEMENT OF FLAGELLAR MOTOR COMPLEX"/>
    <property type="match status" value="1"/>
</dbReference>
<dbReference type="Gene3D" id="3.30.1330.60">
    <property type="entry name" value="OmpA-like domain"/>
    <property type="match status" value="1"/>
</dbReference>
<gene>
    <name evidence="6" type="ORF">JCM19294_1733</name>
</gene>
<dbReference type="Proteomes" id="UP000029221">
    <property type="component" value="Unassembled WGS sequence"/>
</dbReference>
<dbReference type="CDD" id="cd07185">
    <property type="entry name" value="OmpA_C-like"/>
    <property type="match status" value="1"/>
</dbReference>
<protein>
    <submittedName>
        <fullName evidence="6">Outer membrane protein</fullName>
    </submittedName>
</protein>
<evidence type="ECO:0000313" key="7">
    <source>
        <dbReference type="Proteomes" id="UP000029221"/>
    </source>
</evidence>
<organism evidence="6 7">
    <name type="scientific">Nonlabens tegetincola</name>
    <dbReference type="NCBI Taxonomy" id="323273"/>
    <lineage>
        <taxon>Bacteria</taxon>
        <taxon>Pseudomonadati</taxon>
        <taxon>Bacteroidota</taxon>
        <taxon>Flavobacteriia</taxon>
        <taxon>Flavobacteriales</taxon>
        <taxon>Flavobacteriaceae</taxon>
        <taxon>Nonlabens</taxon>
    </lineage>
</organism>
<keyword evidence="7" id="KW-1185">Reference proteome</keyword>
<dbReference type="Gene3D" id="2.60.120.560">
    <property type="entry name" value="Exo-inulinase, domain 1"/>
    <property type="match status" value="1"/>
</dbReference>
<dbReference type="PROSITE" id="PS51123">
    <property type="entry name" value="OMPA_2"/>
    <property type="match status" value="1"/>
</dbReference>
<dbReference type="InterPro" id="IPR006665">
    <property type="entry name" value="OmpA-like"/>
</dbReference>
<feature type="domain" description="OmpA-like" evidence="5">
    <location>
        <begin position="308"/>
        <end position="423"/>
    </location>
</feature>
<evidence type="ECO:0000259" key="5">
    <source>
        <dbReference type="PROSITE" id="PS51123"/>
    </source>
</evidence>
<proteinExistence type="predicted"/>
<keyword evidence="2 4" id="KW-0472">Membrane</keyword>
<evidence type="ECO:0000256" key="2">
    <source>
        <dbReference type="ARBA" id="ARBA00023136"/>
    </source>
</evidence>
<sequence length="423" mass="47889">MLTAFNGQAQFFKKLKKKIDQKVQQTENKIENKIDKGVDDLLFGNDSVNDATPIVKEESEMVESKDSMYYDNQSTFKTYSKFDFTPGENLLYFEDFSNVLIGDFPTSWHTNAGTEVVKLEEFNEKWLKIGAGSRTIVISEIANNLQSDFTLEFDFVYDFKMDEYAFKRHFDVILSDLEDPYSYLSKPYKGNFYTYLRIGAGSGGGGKGAILYKKTTSRSTDASTKQPHAVLSNKTAQPYQKHHVSIVKKDSRIKMYINSEKVIDMTQAVQPDELYQTIRFASNVSPANQHFYISNIKYAGQVEIPTSLFHNDSYQAHGITFQSGSASLNPESYATIKAIAREIEKNPENSYQIIGHTDSDGEYDDNITLSRKRAESVYNVLINDFNITPDILSIDGVGDAQPLTNETTATAKAINRRVEIRKI</sequence>
<dbReference type="EMBL" id="BBML01000002">
    <property type="protein sequence ID" value="GAK96220.1"/>
    <property type="molecule type" value="Genomic_DNA"/>
</dbReference>
<dbReference type="STRING" id="319236.BST91_09025"/>
<dbReference type="AlphaFoldDB" id="A0A090PZL7"/>
<dbReference type="PRINTS" id="PR01021">
    <property type="entry name" value="OMPADOMAIN"/>
</dbReference>
<accession>A0A090PZL7</accession>
<dbReference type="InterPro" id="IPR036737">
    <property type="entry name" value="OmpA-like_sf"/>
</dbReference>
<dbReference type="InterPro" id="IPR006664">
    <property type="entry name" value="OMP_bac"/>
</dbReference>
<name>A0A090PZL7_9FLAO</name>
<dbReference type="GO" id="GO:0009279">
    <property type="term" value="C:cell outer membrane"/>
    <property type="evidence" value="ECO:0007669"/>
    <property type="project" value="UniProtKB-SubCell"/>
</dbReference>
<evidence type="ECO:0000256" key="4">
    <source>
        <dbReference type="PROSITE-ProRule" id="PRU00473"/>
    </source>
</evidence>
<dbReference type="Pfam" id="PF00691">
    <property type="entry name" value="OmpA"/>
    <property type="match status" value="1"/>
</dbReference>
<dbReference type="SUPFAM" id="SSF103088">
    <property type="entry name" value="OmpA-like"/>
    <property type="match status" value="1"/>
</dbReference>
<evidence type="ECO:0000313" key="6">
    <source>
        <dbReference type="EMBL" id="GAK96220.1"/>
    </source>
</evidence>
<comment type="caution">
    <text evidence="6">The sequence shown here is derived from an EMBL/GenBank/DDBJ whole genome shotgun (WGS) entry which is preliminary data.</text>
</comment>
<evidence type="ECO:0000256" key="3">
    <source>
        <dbReference type="ARBA" id="ARBA00023237"/>
    </source>
</evidence>
<comment type="subcellular location">
    <subcellularLocation>
        <location evidence="1">Cell outer membrane</location>
    </subcellularLocation>
</comment>